<evidence type="ECO:0000256" key="3">
    <source>
        <dbReference type="ARBA" id="ARBA00022448"/>
    </source>
</evidence>
<dbReference type="Gene3D" id="1.10.3430.10">
    <property type="entry name" value="Ammonium transporter AmtB like domains"/>
    <property type="match status" value="1"/>
</dbReference>
<keyword evidence="3 8" id="KW-0813">Transport</keyword>
<evidence type="ECO:0000256" key="6">
    <source>
        <dbReference type="ARBA" id="ARBA00023136"/>
    </source>
</evidence>
<sequence length="431" mass="44246">MNETAISSGDTAWLLVSTALVFLMTPGLAFFYGGLVSRRHVLNTLMMTVGALCVAAIIWVLVGYSLAFVPGGALVGGLAWVGFQGVGDAPQSDYAATVPHLAFAAFQGMFAVITPALIAGAVVGRMDFRAFLLFVALWCLAVYAPVAHWVWGIGGWIRASGALDFAGGTVVHITAGCAALVAAALVGARADVKRAPLRPHNVPFVLLGAGLLWFGWFGFNAGSALTAGGLASLALVTTHLSAAAAVLMWLAIEVWRTGKATAVGAATAAVVGLVGITPAAGFVSPLAAMVIGGVTSAVCYAAIQWRSRLSLDDTLDVFACHGVGGMCGALLTGVFARQSLNEAGADGLLAGNPKLLLTQLMAVAATLAYTLVVTFVLLKLVALIVPLRLSPAQEREGIDRSVHGEAAYHETTGDDLFDLGAASDNLDPAVM</sequence>
<dbReference type="NCBIfam" id="TIGR00836">
    <property type="entry name" value="amt"/>
    <property type="match status" value="1"/>
</dbReference>
<protein>
    <recommendedName>
        <fullName evidence="8">Ammonium transporter</fullName>
    </recommendedName>
</protein>
<feature type="transmembrane region" description="Helical" evidence="8">
    <location>
        <begin position="130"/>
        <end position="151"/>
    </location>
</feature>
<evidence type="ECO:0000256" key="1">
    <source>
        <dbReference type="ARBA" id="ARBA00004141"/>
    </source>
</evidence>
<evidence type="ECO:0000256" key="5">
    <source>
        <dbReference type="ARBA" id="ARBA00022989"/>
    </source>
</evidence>
<dbReference type="PANTHER" id="PTHR43029:SF10">
    <property type="entry name" value="AMMONIUM TRANSPORTER MEP2"/>
    <property type="match status" value="1"/>
</dbReference>
<feature type="transmembrane region" description="Helical" evidence="8">
    <location>
        <begin position="315"/>
        <end position="336"/>
    </location>
</feature>
<dbReference type="InterPro" id="IPR001905">
    <property type="entry name" value="Ammonium_transpt"/>
</dbReference>
<dbReference type="SUPFAM" id="SSF111352">
    <property type="entry name" value="Ammonium transporter"/>
    <property type="match status" value="1"/>
</dbReference>
<feature type="transmembrane region" description="Helical" evidence="8">
    <location>
        <begin position="356"/>
        <end position="385"/>
    </location>
</feature>
<evidence type="ECO:0000256" key="2">
    <source>
        <dbReference type="ARBA" id="ARBA00005887"/>
    </source>
</evidence>
<feature type="transmembrane region" description="Helical" evidence="8">
    <location>
        <begin position="286"/>
        <end position="303"/>
    </location>
</feature>
<feature type="transmembrane region" description="Helical" evidence="8">
    <location>
        <begin position="202"/>
        <end position="219"/>
    </location>
</feature>
<name>A0ABX8AZ89_9BACT</name>
<evidence type="ECO:0000313" key="11">
    <source>
        <dbReference type="Proteomes" id="UP000677668"/>
    </source>
</evidence>
<proteinExistence type="inferred from homology"/>
<accession>A0ABX8AZ89</accession>
<organism evidence="10 11">
    <name type="scientific">Chloracidobacterium sp. N</name>
    <dbReference type="NCBI Taxonomy" id="2821540"/>
    <lineage>
        <taxon>Bacteria</taxon>
        <taxon>Pseudomonadati</taxon>
        <taxon>Acidobacteriota</taxon>
        <taxon>Terriglobia</taxon>
        <taxon>Terriglobales</taxon>
        <taxon>Acidobacteriaceae</taxon>
        <taxon>Chloracidobacterium</taxon>
        <taxon>Chloracidobacterium aggregatum</taxon>
    </lineage>
</organism>
<keyword evidence="5 8" id="KW-1133">Transmembrane helix</keyword>
<comment type="similarity">
    <text evidence="2 8">Belongs to the ammonia transporter channel (TC 1.A.11.2) family.</text>
</comment>
<dbReference type="PANTHER" id="PTHR43029">
    <property type="entry name" value="AMMONIUM TRANSPORTER MEP2"/>
    <property type="match status" value="1"/>
</dbReference>
<keyword evidence="11" id="KW-1185">Reference proteome</keyword>
<keyword evidence="7 8" id="KW-0924">Ammonia transport</keyword>
<evidence type="ECO:0000256" key="4">
    <source>
        <dbReference type="ARBA" id="ARBA00022692"/>
    </source>
</evidence>
<evidence type="ECO:0000259" key="9">
    <source>
        <dbReference type="Pfam" id="PF00909"/>
    </source>
</evidence>
<dbReference type="RefSeq" id="WP_211422358.1">
    <property type="nucleotide sequence ID" value="NZ_CP072642.1"/>
</dbReference>
<dbReference type="EMBL" id="CP072642">
    <property type="protein sequence ID" value="QUV94033.1"/>
    <property type="molecule type" value="Genomic_DNA"/>
</dbReference>
<comment type="subcellular location">
    <subcellularLocation>
        <location evidence="8">Cell membrane</location>
        <topology evidence="8">Multi-pass membrane protein</topology>
    </subcellularLocation>
    <subcellularLocation>
        <location evidence="1">Membrane</location>
        <topology evidence="1">Multi-pass membrane protein</topology>
    </subcellularLocation>
</comment>
<evidence type="ECO:0000256" key="8">
    <source>
        <dbReference type="RuleBase" id="RU362002"/>
    </source>
</evidence>
<evidence type="ECO:0000313" key="10">
    <source>
        <dbReference type="EMBL" id="QUV94033.1"/>
    </source>
</evidence>
<dbReference type="PROSITE" id="PS01219">
    <property type="entry name" value="AMMONIUM_TRANSP"/>
    <property type="match status" value="1"/>
</dbReference>
<feature type="transmembrane region" description="Helical" evidence="8">
    <location>
        <begin position="262"/>
        <end position="280"/>
    </location>
</feature>
<feature type="transmembrane region" description="Helical" evidence="8">
    <location>
        <begin position="48"/>
        <end position="81"/>
    </location>
</feature>
<feature type="domain" description="Ammonium transporter AmtB-like" evidence="9">
    <location>
        <begin position="12"/>
        <end position="408"/>
    </location>
</feature>
<dbReference type="InterPro" id="IPR029020">
    <property type="entry name" value="Ammonium/urea_transptr"/>
</dbReference>
<feature type="transmembrane region" description="Helical" evidence="8">
    <location>
        <begin position="12"/>
        <end position="36"/>
    </location>
</feature>
<feature type="transmembrane region" description="Helical" evidence="8">
    <location>
        <begin position="171"/>
        <end position="190"/>
    </location>
</feature>
<gene>
    <name evidence="10" type="ORF">J8C05_00795</name>
</gene>
<dbReference type="Pfam" id="PF00909">
    <property type="entry name" value="Ammonium_transp"/>
    <property type="match status" value="1"/>
</dbReference>
<keyword evidence="4 8" id="KW-0812">Transmembrane</keyword>
<reference evidence="10 11" key="1">
    <citation type="submission" date="2021-03" db="EMBL/GenBank/DDBJ databases">
        <title>Genomic and phenotypic characterization of Chloracidobacterium isolates provides evidence for multiple species.</title>
        <authorList>
            <person name="Saini M.K."/>
            <person name="Costas A.M.G."/>
            <person name="Tank M."/>
            <person name="Bryant D.A."/>
        </authorList>
    </citation>
    <scope>NUCLEOTIDE SEQUENCE [LARGE SCALE GENOMIC DNA]</scope>
    <source>
        <strain evidence="10 11">N</strain>
    </source>
</reference>
<dbReference type="Proteomes" id="UP000677668">
    <property type="component" value="Chromosome 1"/>
</dbReference>
<feature type="transmembrane region" description="Helical" evidence="8">
    <location>
        <begin position="101"/>
        <end position="123"/>
    </location>
</feature>
<dbReference type="InterPro" id="IPR018047">
    <property type="entry name" value="Ammonium_transpt_CS"/>
</dbReference>
<evidence type="ECO:0000256" key="7">
    <source>
        <dbReference type="ARBA" id="ARBA00023177"/>
    </source>
</evidence>
<keyword evidence="6 8" id="KW-0472">Membrane</keyword>
<feature type="transmembrane region" description="Helical" evidence="8">
    <location>
        <begin position="225"/>
        <end position="250"/>
    </location>
</feature>
<dbReference type="InterPro" id="IPR024041">
    <property type="entry name" value="NH4_transpt_AmtB-like_dom"/>
</dbReference>